<dbReference type="PANTHER" id="PTHR43528:SF1">
    <property type="entry name" value="ALPHA-KETOGLUTARATE PERMEASE"/>
    <property type="match status" value="1"/>
</dbReference>
<accession>A0A0W0SNC1</accession>
<feature type="transmembrane region" description="Helical" evidence="8">
    <location>
        <begin position="77"/>
        <end position="97"/>
    </location>
</feature>
<comment type="caution">
    <text evidence="10">The sequence shown here is derived from an EMBL/GenBank/DDBJ whole genome shotgun (WGS) entry which is preliminary data.</text>
</comment>
<keyword evidence="4 8" id="KW-0812">Transmembrane</keyword>
<keyword evidence="11" id="KW-1185">Reference proteome</keyword>
<dbReference type="Proteomes" id="UP000054736">
    <property type="component" value="Unassembled WGS sequence"/>
</dbReference>
<dbReference type="EMBL" id="LNXY01000031">
    <property type="protein sequence ID" value="KTC84701.1"/>
    <property type="molecule type" value="Genomic_DNA"/>
</dbReference>
<dbReference type="InterPro" id="IPR020846">
    <property type="entry name" value="MFS_dom"/>
</dbReference>
<protein>
    <submittedName>
        <fullName evidence="10">Proline/glycine betaine transporter-like protein</fullName>
    </submittedName>
</protein>
<dbReference type="InterPro" id="IPR011701">
    <property type="entry name" value="MFS"/>
</dbReference>
<keyword evidence="2" id="KW-0813">Transport</keyword>
<dbReference type="GO" id="GO:0015293">
    <property type="term" value="F:symporter activity"/>
    <property type="evidence" value="ECO:0007669"/>
    <property type="project" value="UniProtKB-KW"/>
</dbReference>
<feature type="domain" description="Major facilitator superfamily (MFS) profile" evidence="9">
    <location>
        <begin position="5"/>
        <end position="394"/>
    </location>
</feature>
<evidence type="ECO:0000256" key="2">
    <source>
        <dbReference type="ARBA" id="ARBA00022448"/>
    </source>
</evidence>
<dbReference type="RefSeq" id="WP_058497128.1">
    <property type="nucleotide sequence ID" value="NZ_CAAAIU010000004.1"/>
</dbReference>
<evidence type="ECO:0000256" key="7">
    <source>
        <dbReference type="ARBA" id="ARBA00023136"/>
    </source>
</evidence>
<organism evidence="10 11">
    <name type="scientific">Legionella drozanskii LLAP-1</name>
    <dbReference type="NCBI Taxonomy" id="1212489"/>
    <lineage>
        <taxon>Bacteria</taxon>
        <taxon>Pseudomonadati</taxon>
        <taxon>Pseudomonadota</taxon>
        <taxon>Gammaproteobacteria</taxon>
        <taxon>Legionellales</taxon>
        <taxon>Legionellaceae</taxon>
        <taxon>Legionella</taxon>
    </lineage>
</organism>
<dbReference type="InterPro" id="IPR036259">
    <property type="entry name" value="MFS_trans_sf"/>
</dbReference>
<dbReference type="STRING" id="1212489.Ldro_2865"/>
<evidence type="ECO:0000256" key="1">
    <source>
        <dbReference type="ARBA" id="ARBA00004651"/>
    </source>
</evidence>
<dbReference type="OrthoDB" id="3690818at2"/>
<dbReference type="AlphaFoldDB" id="A0A0W0SNC1"/>
<comment type="subcellular location">
    <subcellularLocation>
        <location evidence="1">Cell membrane</location>
        <topology evidence="1">Multi-pass membrane protein</topology>
    </subcellularLocation>
</comment>
<evidence type="ECO:0000313" key="11">
    <source>
        <dbReference type="Proteomes" id="UP000054736"/>
    </source>
</evidence>
<dbReference type="SUPFAM" id="SSF103473">
    <property type="entry name" value="MFS general substrate transporter"/>
    <property type="match status" value="1"/>
</dbReference>
<dbReference type="Gene3D" id="1.20.1250.20">
    <property type="entry name" value="MFS general substrate transporter like domains"/>
    <property type="match status" value="1"/>
</dbReference>
<feature type="transmembrane region" description="Helical" evidence="8">
    <location>
        <begin position="369"/>
        <end position="390"/>
    </location>
</feature>
<feature type="transmembrane region" description="Helical" evidence="8">
    <location>
        <begin position="138"/>
        <end position="163"/>
    </location>
</feature>
<feature type="transmembrane region" description="Helical" evidence="8">
    <location>
        <begin position="42"/>
        <end position="65"/>
    </location>
</feature>
<feature type="transmembrane region" description="Helical" evidence="8">
    <location>
        <begin position="344"/>
        <end position="363"/>
    </location>
</feature>
<feature type="transmembrane region" description="Helical" evidence="8">
    <location>
        <begin position="312"/>
        <end position="332"/>
    </location>
</feature>
<dbReference type="GO" id="GO:0005886">
    <property type="term" value="C:plasma membrane"/>
    <property type="evidence" value="ECO:0007669"/>
    <property type="project" value="UniProtKB-SubCell"/>
</dbReference>
<dbReference type="PATRIC" id="fig|1212489.4.peg.3019"/>
<feature type="transmembrane region" description="Helical" evidence="8">
    <location>
        <begin position="255"/>
        <end position="274"/>
    </location>
</feature>
<feature type="transmembrane region" description="Helical" evidence="8">
    <location>
        <begin position="286"/>
        <end position="306"/>
    </location>
</feature>
<evidence type="ECO:0000256" key="5">
    <source>
        <dbReference type="ARBA" id="ARBA00022847"/>
    </source>
</evidence>
<reference evidence="10 11" key="1">
    <citation type="submission" date="2015-11" db="EMBL/GenBank/DDBJ databases">
        <title>Genomic analysis of 38 Legionella species identifies large and diverse effector repertoires.</title>
        <authorList>
            <person name="Burstein D."/>
            <person name="Amaro F."/>
            <person name="Zusman T."/>
            <person name="Lifshitz Z."/>
            <person name="Cohen O."/>
            <person name="Gilbert J.A."/>
            <person name="Pupko T."/>
            <person name="Shuman H.A."/>
            <person name="Segal G."/>
        </authorList>
    </citation>
    <scope>NUCLEOTIDE SEQUENCE [LARGE SCALE GENOMIC DNA]</scope>
    <source>
        <strain evidence="10 11">ATCC 700990</strain>
    </source>
</reference>
<evidence type="ECO:0000256" key="4">
    <source>
        <dbReference type="ARBA" id="ARBA00022692"/>
    </source>
</evidence>
<name>A0A0W0SNC1_9GAMM</name>
<feature type="transmembrane region" description="Helical" evidence="8">
    <location>
        <begin position="169"/>
        <end position="187"/>
    </location>
</feature>
<evidence type="ECO:0000256" key="3">
    <source>
        <dbReference type="ARBA" id="ARBA00022475"/>
    </source>
</evidence>
<dbReference type="PANTHER" id="PTHR43528">
    <property type="entry name" value="ALPHA-KETOGLUTARATE PERMEASE"/>
    <property type="match status" value="1"/>
</dbReference>
<feature type="transmembrane region" description="Helical" evidence="8">
    <location>
        <begin position="109"/>
        <end position="131"/>
    </location>
</feature>
<dbReference type="Pfam" id="PF07690">
    <property type="entry name" value="MFS_1"/>
    <property type="match status" value="1"/>
</dbReference>
<proteinExistence type="predicted"/>
<evidence type="ECO:0000256" key="8">
    <source>
        <dbReference type="SAM" id="Phobius"/>
    </source>
</evidence>
<dbReference type="PROSITE" id="PS50850">
    <property type="entry name" value="MFS"/>
    <property type="match status" value="1"/>
</dbReference>
<evidence type="ECO:0000259" key="9">
    <source>
        <dbReference type="PROSITE" id="PS50850"/>
    </source>
</evidence>
<feature type="transmembrane region" description="Helical" evidence="8">
    <location>
        <begin position="217"/>
        <end position="243"/>
    </location>
</feature>
<dbReference type="InterPro" id="IPR051084">
    <property type="entry name" value="H+-coupled_symporters"/>
</dbReference>
<gene>
    <name evidence="10" type="primary">tphB</name>
    <name evidence="10" type="ORF">Ldro_2865</name>
</gene>
<keyword evidence="7 8" id="KW-0472">Membrane</keyword>
<sequence>MKRSSLVLVLALVFLEWLDFSLYLYLAKSVFANDFFPPSSYSLTLSFALFAAAYFARPVGGWIFGRKADLSGRRNPMVFSAALMGFATLGICLLPTYSQIAFLAPWGLLVLRIAQGLALGGEINTSAMFLVEHHPKRPLVAGSLVAASGALGMFLGAALATLLQYLNILWAWRLIFAAVGIVSLWVCRLRKRLRESPEFQKDNLPIHAIWITHWRGLLNIAIVGAFVSVTVYICNVFWVSFAIDKQLWSKTQCAWTGSVAQLLSALLALPIAYFSQPSQVYRLMQASMVLISLAAPCLFFFTTVYLSRAVLLSVLGYAIANALACSALYYLLYLQLPAQYRCRGVSTVWALAASLGAVSLPLAEQAVKLGANWLPGALVSTVAILSVLLLKSNQHLFKNSLNVEAIPN</sequence>
<keyword evidence="5" id="KW-0769">Symport</keyword>
<evidence type="ECO:0000256" key="6">
    <source>
        <dbReference type="ARBA" id="ARBA00022989"/>
    </source>
</evidence>
<keyword evidence="3" id="KW-1003">Cell membrane</keyword>
<evidence type="ECO:0000313" key="10">
    <source>
        <dbReference type="EMBL" id="KTC84701.1"/>
    </source>
</evidence>
<keyword evidence="6 8" id="KW-1133">Transmembrane helix</keyword>